<dbReference type="Gene3D" id="1.50.10.20">
    <property type="match status" value="1"/>
</dbReference>
<feature type="domain" description="Spermatogenesis-associated protein 20-like TRX" evidence="1">
    <location>
        <begin position="7"/>
        <end position="167"/>
    </location>
</feature>
<evidence type="ECO:0000313" key="2">
    <source>
        <dbReference type="EMBL" id="MEC0228321.1"/>
    </source>
</evidence>
<dbReference type="RefSeq" id="WP_326072579.1">
    <property type="nucleotide sequence ID" value="NZ_JARLKY010000031.1"/>
</dbReference>
<comment type="caution">
    <text evidence="2">The sequence shown here is derived from an EMBL/GenBank/DDBJ whole genome shotgun (WGS) entry which is preliminary data.</text>
</comment>
<dbReference type="PIRSF" id="PIRSF006402">
    <property type="entry name" value="UCP006402_thioredoxin"/>
    <property type="match status" value="1"/>
</dbReference>
<protein>
    <submittedName>
        <fullName evidence="2">Thioredoxin domain-containing protein</fullName>
    </submittedName>
</protein>
<dbReference type="InterPro" id="IPR008928">
    <property type="entry name" value="6-hairpin_glycosidase_sf"/>
</dbReference>
<accession>A0ABU6G2D4</accession>
<organism evidence="2 3">
    <name type="scientific">Paenibacillus alba</name>
    <dbReference type="NCBI Taxonomy" id="1197127"/>
    <lineage>
        <taxon>Bacteria</taxon>
        <taxon>Bacillati</taxon>
        <taxon>Bacillota</taxon>
        <taxon>Bacilli</taxon>
        <taxon>Bacillales</taxon>
        <taxon>Paenibacillaceae</taxon>
        <taxon>Paenibacillus</taxon>
    </lineage>
</organism>
<dbReference type="Gene3D" id="1.50.10.10">
    <property type="match status" value="1"/>
</dbReference>
<dbReference type="PANTHER" id="PTHR42899:SF1">
    <property type="entry name" value="SPERMATOGENESIS-ASSOCIATED PROTEIN 20"/>
    <property type="match status" value="1"/>
</dbReference>
<dbReference type="Proteomes" id="UP001338137">
    <property type="component" value="Unassembled WGS sequence"/>
</dbReference>
<dbReference type="SUPFAM" id="SSF48208">
    <property type="entry name" value="Six-hairpin glycosidases"/>
    <property type="match status" value="1"/>
</dbReference>
<gene>
    <name evidence="2" type="ORF">P4I72_14410</name>
</gene>
<dbReference type="InterPro" id="IPR036249">
    <property type="entry name" value="Thioredoxin-like_sf"/>
</dbReference>
<dbReference type="Gene3D" id="3.40.30.10">
    <property type="entry name" value="Glutaredoxin"/>
    <property type="match status" value="1"/>
</dbReference>
<dbReference type="InterPro" id="IPR012341">
    <property type="entry name" value="6hp_glycosidase-like_sf"/>
</dbReference>
<dbReference type="EMBL" id="JARLKY010000031">
    <property type="protein sequence ID" value="MEC0228321.1"/>
    <property type="molecule type" value="Genomic_DNA"/>
</dbReference>
<dbReference type="InterPro" id="IPR004879">
    <property type="entry name" value="Ssp411-like_TRX"/>
</dbReference>
<evidence type="ECO:0000313" key="3">
    <source>
        <dbReference type="Proteomes" id="UP001338137"/>
    </source>
</evidence>
<sequence>MTTNSKPNRLAKEKSPYLLQHAYNPVYWFPWSEEAFEQAKRENKPIFLSIGYSTCHWCHVMAHESFEDQTVANMLNKDFISIKVDREERPDVDHIYMAVCQAMTGQGGWPLTVFLTPEKKPFFAGTYFPRSRKYNRAGLVEIIAQMAAKWKEDAERIREVGEQVMQETTSRLLEHRTGGEVSEETLHEAFRLYESTFDSANGGFGSSPKFPTAHNLSFLLRYYHRTGKEKALEMVEKTLDAMHRGGMYDHIGFGFSRYSVDERWLVPHFEKMLYDNALLVMTYIEAYQVTGKEKYAEVAEQIITYVLRDMTDEGGGFYSAEDADSEGEEGRFYVWTPDEIEVVLGIEDGDLYSELYDITESGNYEGHNIPNLIDTTLASVAKRKQIPLQELKHRLEAARVKLFEHREQRVHPGKDDKILTSWNGLMIAALSKAARALDKPVYAEAAAKAADFLLRELRREDGRLLARYRDGEAAFLGYVDDYAFLVWGLIELYEATFELRYLREAVQLNAEMLRLFGDEEKGGLYFYGSDAEQLLTRPKEIYDGAMPSGNGAAALNMQRLARLTYDANLSQAADVQLQAFAGAVAAHPPGHALTLAALDFAYGEASEIVIAGDPAKPLTQQMLRTVQRQYLPNALLILHPPGPAGEEVRKLIPLVQDKLPLGGQATAYVCQNFACQAPTQELEDLENLSNKQ</sequence>
<dbReference type="InterPro" id="IPR024705">
    <property type="entry name" value="Ssp411"/>
</dbReference>
<keyword evidence="3" id="KW-1185">Reference proteome</keyword>
<evidence type="ECO:0000259" key="1">
    <source>
        <dbReference type="Pfam" id="PF03190"/>
    </source>
</evidence>
<dbReference type="Pfam" id="PF03190">
    <property type="entry name" value="Thioredox_DsbH"/>
    <property type="match status" value="1"/>
</dbReference>
<dbReference type="PANTHER" id="PTHR42899">
    <property type="entry name" value="SPERMATOGENESIS-ASSOCIATED PROTEIN 20"/>
    <property type="match status" value="1"/>
</dbReference>
<name>A0ABU6G2D4_9BACL</name>
<reference evidence="2 3" key="1">
    <citation type="submission" date="2023-03" db="EMBL/GenBank/DDBJ databases">
        <title>Bacillus Genome Sequencing.</title>
        <authorList>
            <person name="Dunlap C."/>
        </authorList>
    </citation>
    <scope>NUCLEOTIDE SEQUENCE [LARGE SCALE GENOMIC DNA]</scope>
    <source>
        <strain evidence="2 3">BD-533</strain>
    </source>
</reference>
<dbReference type="CDD" id="cd02955">
    <property type="entry name" value="SSP411"/>
    <property type="match status" value="1"/>
</dbReference>
<proteinExistence type="predicted"/>
<dbReference type="SUPFAM" id="SSF52833">
    <property type="entry name" value="Thioredoxin-like"/>
    <property type="match status" value="1"/>
</dbReference>